<name>A0A7Y7QV35_9SPHN</name>
<feature type="chain" id="PRO_5030805518" evidence="1">
    <location>
        <begin position="26"/>
        <end position="126"/>
    </location>
</feature>
<sequence length="126" mass="13686">MVRLRHHGRASLCLALIALAMPAAAQTEPAGADIYIGTLERDGHAIVLRRCDLVENRYLLEDAPGGQALAAMRKVSLPAYGEVVARYVERDGQSILLVESIERLTPGKDCHLGRALEDIGRGEDAR</sequence>
<evidence type="ECO:0000256" key="1">
    <source>
        <dbReference type="SAM" id="SignalP"/>
    </source>
</evidence>
<evidence type="ECO:0000313" key="3">
    <source>
        <dbReference type="EMBL" id="NVP31163.1"/>
    </source>
</evidence>
<evidence type="ECO:0000313" key="2">
    <source>
        <dbReference type="EMBL" id="NNG54090.1"/>
    </source>
</evidence>
<organism evidence="3 4">
    <name type="scientific">Sphingomonas sanguinis</name>
    <dbReference type="NCBI Taxonomy" id="33051"/>
    <lineage>
        <taxon>Bacteria</taxon>
        <taxon>Pseudomonadati</taxon>
        <taxon>Pseudomonadota</taxon>
        <taxon>Alphaproteobacteria</taxon>
        <taxon>Sphingomonadales</taxon>
        <taxon>Sphingomonadaceae</taxon>
        <taxon>Sphingomonas</taxon>
    </lineage>
</organism>
<keyword evidence="5" id="KW-1185">Reference proteome</keyword>
<dbReference type="EMBL" id="JABYQV010000005">
    <property type="protein sequence ID" value="NVP31163.1"/>
    <property type="molecule type" value="Genomic_DNA"/>
</dbReference>
<gene>
    <name evidence="2" type="ORF">HKX05_12080</name>
    <name evidence="3" type="ORF">HLV41_08920</name>
</gene>
<comment type="caution">
    <text evidence="3">The sequence shown here is derived from an EMBL/GenBank/DDBJ whole genome shotgun (WGS) entry which is preliminary data.</text>
</comment>
<dbReference type="EMBL" id="JABEOV010000015">
    <property type="protein sequence ID" value="NNG54090.1"/>
    <property type="molecule type" value="Genomic_DNA"/>
</dbReference>
<dbReference type="Proteomes" id="UP000531581">
    <property type="component" value="Unassembled WGS sequence"/>
</dbReference>
<proteinExistence type="predicted"/>
<dbReference type="GeneID" id="78485694"/>
<evidence type="ECO:0000313" key="4">
    <source>
        <dbReference type="Proteomes" id="UP000531581"/>
    </source>
</evidence>
<evidence type="ECO:0000313" key="5">
    <source>
        <dbReference type="Proteomes" id="UP000557656"/>
    </source>
</evidence>
<protein>
    <submittedName>
        <fullName evidence="3">Uncharacterized protein</fullName>
    </submittedName>
</protein>
<reference evidence="4 5" key="1">
    <citation type="submission" date="2020-05" db="EMBL/GenBank/DDBJ databases">
        <title>Draft Genome Sequences of Sphingomonas sp. Isolated from the International Space Station.</title>
        <authorList>
            <person name="Bijlani S."/>
            <person name="Singh N.K."/>
            <person name="Mason C.E."/>
            <person name="Wang C.C."/>
            <person name="Venkateswaran K."/>
        </authorList>
    </citation>
    <scope>NUCLEOTIDE SEQUENCE [LARGE SCALE GENOMIC DNA]</scope>
    <source>
        <strain evidence="2 5">IIF7SW-B5</strain>
        <strain evidence="3">ISS-IIF7SWP</strain>
    </source>
</reference>
<dbReference type="RefSeq" id="WP_061779624.1">
    <property type="nucleotide sequence ID" value="NZ_JABEOV010000015.1"/>
</dbReference>
<dbReference type="Proteomes" id="UP000557656">
    <property type="component" value="Unassembled WGS sequence"/>
</dbReference>
<accession>A0A7Y7QV35</accession>
<feature type="signal peptide" evidence="1">
    <location>
        <begin position="1"/>
        <end position="25"/>
    </location>
</feature>
<keyword evidence="1" id="KW-0732">Signal</keyword>
<dbReference type="AlphaFoldDB" id="A0A7Y7QV35"/>